<evidence type="ECO:0000313" key="3">
    <source>
        <dbReference type="EMBL" id="QDU29835.1"/>
    </source>
</evidence>
<feature type="transmembrane region" description="Helical" evidence="1">
    <location>
        <begin position="66"/>
        <end position="87"/>
    </location>
</feature>
<keyword evidence="1" id="KW-1133">Transmembrane helix</keyword>
<dbReference type="InterPro" id="IPR024163">
    <property type="entry name" value="Aerotolerance_reg_N"/>
</dbReference>
<evidence type="ECO:0000313" key="4">
    <source>
        <dbReference type="Proteomes" id="UP000315017"/>
    </source>
</evidence>
<feature type="transmembrane region" description="Helical" evidence="1">
    <location>
        <begin position="12"/>
        <end position="31"/>
    </location>
</feature>
<dbReference type="Pfam" id="PF13519">
    <property type="entry name" value="VWA_2"/>
    <property type="match status" value="1"/>
</dbReference>
<keyword evidence="1" id="KW-0472">Membrane</keyword>
<dbReference type="SMART" id="SM00327">
    <property type="entry name" value="VWA"/>
    <property type="match status" value="1"/>
</dbReference>
<keyword evidence="1" id="KW-0812">Transmembrane</keyword>
<dbReference type="RefSeq" id="WP_145094286.1">
    <property type="nucleotide sequence ID" value="NZ_CP036274.1"/>
</dbReference>
<organism evidence="3 4">
    <name type="scientific">Anatilimnocola aggregata</name>
    <dbReference type="NCBI Taxonomy" id="2528021"/>
    <lineage>
        <taxon>Bacteria</taxon>
        <taxon>Pseudomonadati</taxon>
        <taxon>Planctomycetota</taxon>
        <taxon>Planctomycetia</taxon>
        <taxon>Pirellulales</taxon>
        <taxon>Pirellulaceae</taxon>
        <taxon>Anatilimnocola</taxon>
    </lineage>
</organism>
<dbReference type="PANTHER" id="PTHR37464:SF1">
    <property type="entry name" value="BLL2463 PROTEIN"/>
    <property type="match status" value="1"/>
</dbReference>
<dbReference type="AlphaFoldDB" id="A0A517YHZ8"/>
<evidence type="ECO:0000259" key="2">
    <source>
        <dbReference type="PROSITE" id="PS50234"/>
    </source>
</evidence>
<dbReference type="InterPro" id="IPR036465">
    <property type="entry name" value="vWFA_dom_sf"/>
</dbReference>
<accession>A0A517YHZ8</accession>
<dbReference type="PANTHER" id="PTHR37464">
    <property type="entry name" value="BLL2463 PROTEIN"/>
    <property type="match status" value="1"/>
</dbReference>
<feature type="transmembrane region" description="Helical" evidence="1">
    <location>
        <begin position="651"/>
        <end position="670"/>
    </location>
</feature>
<dbReference type="PROSITE" id="PS50234">
    <property type="entry name" value="VWFA"/>
    <property type="match status" value="1"/>
</dbReference>
<dbReference type="InterPro" id="IPR002035">
    <property type="entry name" value="VWF_A"/>
</dbReference>
<keyword evidence="4" id="KW-1185">Reference proteome</keyword>
<reference evidence="3 4" key="1">
    <citation type="submission" date="2019-02" db="EMBL/GenBank/DDBJ databases">
        <title>Deep-cultivation of Planctomycetes and their phenomic and genomic characterization uncovers novel biology.</title>
        <authorList>
            <person name="Wiegand S."/>
            <person name="Jogler M."/>
            <person name="Boedeker C."/>
            <person name="Pinto D."/>
            <person name="Vollmers J."/>
            <person name="Rivas-Marin E."/>
            <person name="Kohn T."/>
            <person name="Peeters S.H."/>
            <person name="Heuer A."/>
            <person name="Rast P."/>
            <person name="Oberbeckmann S."/>
            <person name="Bunk B."/>
            <person name="Jeske O."/>
            <person name="Meyerdierks A."/>
            <person name="Storesund J.E."/>
            <person name="Kallscheuer N."/>
            <person name="Luecker S."/>
            <person name="Lage O.M."/>
            <person name="Pohl T."/>
            <person name="Merkel B.J."/>
            <person name="Hornburger P."/>
            <person name="Mueller R.-W."/>
            <person name="Bruemmer F."/>
            <person name="Labrenz M."/>
            <person name="Spormann A.M."/>
            <person name="Op den Camp H."/>
            <person name="Overmann J."/>
            <person name="Amann R."/>
            <person name="Jetten M.S.M."/>
            <person name="Mascher T."/>
            <person name="Medema M.H."/>
            <person name="Devos D.P."/>
            <person name="Kaster A.-K."/>
            <person name="Ovreas L."/>
            <person name="Rohde M."/>
            <person name="Galperin M.Y."/>
            <person name="Jogler C."/>
        </authorList>
    </citation>
    <scope>NUCLEOTIDE SEQUENCE [LARGE SCALE GENOMIC DNA]</scope>
    <source>
        <strain evidence="3 4">ETA_A8</strain>
    </source>
</reference>
<dbReference type="EMBL" id="CP036274">
    <property type="protein sequence ID" value="QDU29835.1"/>
    <property type="molecule type" value="Genomic_DNA"/>
</dbReference>
<dbReference type="CDD" id="cd00198">
    <property type="entry name" value="vWFA"/>
    <property type="match status" value="1"/>
</dbReference>
<name>A0A517YHZ8_9BACT</name>
<protein>
    <recommendedName>
        <fullName evidence="2">VWFA domain-containing protein</fullName>
    </recommendedName>
</protein>
<dbReference type="Gene3D" id="3.40.50.410">
    <property type="entry name" value="von Willebrand factor, type A domain"/>
    <property type="match status" value="1"/>
</dbReference>
<gene>
    <name evidence="3" type="ORF">ETAA8_49500</name>
</gene>
<dbReference type="Pfam" id="PF07584">
    <property type="entry name" value="BatA"/>
    <property type="match status" value="1"/>
</dbReference>
<dbReference type="KEGG" id="aagg:ETAA8_49500"/>
<dbReference type="OrthoDB" id="5289914at2"/>
<feature type="domain" description="VWFA" evidence="2">
    <location>
        <begin position="96"/>
        <end position="286"/>
    </location>
</feature>
<sequence length="676" mass="74618">MLLADFINTLTLGQWLVLGLVPPAIIALYFLKLRRQPLEVPSTYLWSRAIEDLHVNSLWQRLRQSLLLLLQLLLIGLLVITLVRPGWKGTDLVGSRLIFMVDTSASMNATDISPTRLDAAKQQAIGLIEQMKKGDVAMLISFSNVARVEQTFTDNRRLLRQKVETIEPTNRPSDLSEALRAASGLANPGQTGDPNNPNDIQTAEAQPATMYLFTDGGFTSVPNFRLGNLQAEYVKVASAEPRNVGIVAFSTDANPEKPGQIQAFARVENFGTKDEKAVATLFLDDVELDSQNVDIPGRNPENQISGAAGVKFEMQTIENGVLRLELAIKDDLVEDNRASTVVNLPQPAKVLLVTPGNDALELALATDEATKMAAIVTKPPSYLDEKVYQDAAADGAFDLIIYDQCMPKQMPSCNTLFIGRLPPYEGWQAGPKNYPALVRDVNQLHPLTQLIQMDNVMIVEAAPITGPPGSASLMEAYIGQGETAEFKSVFVVGPRAGYEDAVLGFEIYGRNEKGETTVNTDWERRRSFPVFVLNAVKYLGGVRTGLAMPSIKPGSPATLRTLTPVPQIWVKPPRGSETTVPRESQNQYVFTRTDELGTYAVRDGSAAKVSQKFAVNLFDARESNLVPREKIDIGSEEVKAQTSKQVSRQELWRWLLLGAIGLLIFEWYVYNRRVYL</sequence>
<dbReference type="SUPFAM" id="SSF53300">
    <property type="entry name" value="vWA-like"/>
    <property type="match status" value="1"/>
</dbReference>
<evidence type="ECO:0000256" key="1">
    <source>
        <dbReference type="SAM" id="Phobius"/>
    </source>
</evidence>
<dbReference type="Proteomes" id="UP000315017">
    <property type="component" value="Chromosome"/>
</dbReference>
<proteinExistence type="predicted"/>